<dbReference type="Proteomes" id="UP000249720">
    <property type="component" value="Unassembled WGS sequence"/>
</dbReference>
<feature type="domain" description="Multidrug resistance protein MdtA-like barrel-sandwich hybrid" evidence="2">
    <location>
        <begin position="61"/>
        <end position="146"/>
    </location>
</feature>
<dbReference type="GO" id="GO:1990281">
    <property type="term" value="C:efflux pump complex"/>
    <property type="evidence" value="ECO:0007669"/>
    <property type="project" value="TreeGrafter"/>
</dbReference>
<feature type="signal peptide" evidence="1">
    <location>
        <begin position="1"/>
        <end position="17"/>
    </location>
</feature>
<evidence type="ECO:0000256" key="1">
    <source>
        <dbReference type="SAM" id="SignalP"/>
    </source>
</evidence>
<dbReference type="PANTHER" id="PTHR30469">
    <property type="entry name" value="MULTIDRUG RESISTANCE PROTEIN MDTA"/>
    <property type="match status" value="1"/>
</dbReference>
<dbReference type="OrthoDB" id="1435302at2"/>
<dbReference type="GO" id="GO:0015562">
    <property type="term" value="F:efflux transmembrane transporter activity"/>
    <property type="evidence" value="ECO:0007669"/>
    <property type="project" value="TreeGrafter"/>
</dbReference>
<organism evidence="3 4">
    <name type="scientific">Hydrotalea sandarakina</name>
    <dbReference type="NCBI Taxonomy" id="1004304"/>
    <lineage>
        <taxon>Bacteria</taxon>
        <taxon>Pseudomonadati</taxon>
        <taxon>Bacteroidota</taxon>
        <taxon>Chitinophagia</taxon>
        <taxon>Chitinophagales</taxon>
        <taxon>Chitinophagaceae</taxon>
        <taxon>Hydrotalea</taxon>
    </lineage>
</organism>
<name>A0A2W7RVY6_9BACT</name>
<feature type="chain" id="PRO_5016027566" evidence="1">
    <location>
        <begin position="18"/>
        <end position="303"/>
    </location>
</feature>
<keyword evidence="4" id="KW-1185">Reference proteome</keyword>
<dbReference type="SUPFAM" id="SSF51230">
    <property type="entry name" value="Single hybrid motif"/>
    <property type="match status" value="1"/>
</dbReference>
<accession>A0A2W7RVY6</accession>
<dbReference type="SUPFAM" id="SSF111369">
    <property type="entry name" value="HlyD-like secretion proteins"/>
    <property type="match status" value="1"/>
</dbReference>
<evidence type="ECO:0000313" key="4">
    <source>
        <dbReference type="Proteomes" id="UP000249720"/>
    </source>
</evidence>
<keyword evidence="1" id="KW-0732">Signal</keyword>
<reference evidence="3 4" key="1">
    <citation type="submission" date="2018-06" db="EMBL/GenBank/DDBJ databases">
        <title>Genomic Encyclopedia of Archaeal and Bacterial Type Strains, Phase II (KMG-II): from individual species to whole genera.</title>
        <authorList>
            <person name="Goeker M."/>
        </authorList>
    </citation>
    <scope>NUCLEOTIDE SEQUENCE [LARGE SCALE GENOMIC DNA]</scope>
    <source>
        <strain evidence="3 4">DSM 23241</strain>
    </source>
</reference>
<dbReference type="Gene3D" id="2.40.420.20">
    <property type="match status" value="1"/>
</dbReference>
<dbReference type="PANTHER" id="PTHR30469:SF15">
    <property type="entry name" value="HLYD FAMILY OF SECRETION PROTEINS"/>
    <property type="match status" value="1"/>
</dbReference>
<evidence type="ECO:0000259" key="2">
    <source>
        <dbReference type="Pfam" id="PF25917"/>
    </source>
</evidence>
<dbReference type="AlphaFoldDB" id="A0A2W7RVY6"/>
<dbReference type="EMBL" id="QKZV01000002">
    <property type="protein sequence ID" value="PZX64494.1"/>
    <property type="molecule type" value="Genomic_DNA"/>
</dbReference>
<dbReference type="RefSeq" id="WP_146250364.1">
    <property type="nucleotide sequence ID" value="NZ_QKZV01000002.1"/>
</dbReference>
<comment type="caution">
    <text evidence="3">The sequence shown here is derived from an EMBL/GenBank/DDBJ whole genome shotgun (WGS) entry which is preliminary data.</text>
</comment>
<dbReference type="PROSITE" id="PS51257">
    <property type="entry name" value="PROKAR_LIPOPROTEIN"/>
    <property type="match status" value="1"/>
</dbReference>
<gene>
    <name evidence="3" type="ORF">LX80_00690</name>
</gene>
<evidence type="ECO:0000313" key="3">
    <source>
        <dbReference type="EMBL" id="PZX64494.1"/>
    </source>
</evidence>
<proteinExistence type="predicted"/>
<dbReference type="Gene3D" id="2.40.50.100">
    <property type="match status" value="1"/>
</dbReference>
<dbReference type="InterPro" id="IPR058625">
    <property type="entry name" value="MdtA-like_BSH"/>
</dbReference>
<dbReference type="InterPro" id="IPR011053">
    <property type="entry name" value="Single_hybrid_motif"/>
</dbReference>
<protein>
    <submittedName>
        <fullName evidence="3">HlyD family secretion protein</fullName>
    </submittedName>
</protein>
<dbReference type="Pfam" id="PF25917">
    <property type="entry name" value="BSH_RND"/>
    <property type="match status" value="1"/>
</dbReference>
<sequence length="303" mass="33728">MKHAIIAATFLSFIALACNHTQVNDETITPRSTVTTTTIKNGIMVQTDRLSATAMYLRRNTVAAPVAGYVYSTHVNFNDHVKKGQLLYILETKERFVLGNSVNNDIKDKNYGLIKVYAPISGVISTIPQSQTGVFVMEGSALCNIVDPTSLYFQVNIPYEDEKFIQDNFNCDVILPDKTVIHTHLEKPIIQANTGLQTIPYMAKPITNKYIPEGIIATVHLVTYKNNNATMLPKPAVLSDERMLNFWVMKLLNDSIAVKVPVMIGAQNDSLIEIKQPHFTQQEKILVSGNYGLSDTALVKILQ</sequence>